<dbReference type="Proteomes" id="UP000050761">
    <property type="component" value="Unassembled WGS sequence"/>
</dbReference>
<evidence type="ECO:0000313" key="3">
    <source>
        <dbReference type="Proteomes" id="UP000050761"/>
    </source>
</evidence>
<gene>
    <name evidence="2" type="ORF">HPBE_LOCUS2256</name>
</gene>
<sequence length="144" mass="16428">MTICTCNARTLASEACVEDLMMHPRMIKYDVIRLTETRRHQPLHVTYDSGEELFLGTCDISGRIHERSRERSRLPTGSDQVRGGKERREMRDEVPPILKVLVYVPTGKAASKSLSRTMLYAILKWGPIETTGQKHTGWDRLTGE</sequence>
<name>A0A183F7W3_HELPZ</name>
<accession>A0A3P7TR14</accession>
<dbReference type="AlphaFoldDB" id="A0A183F7W3"/>
<reference evidence="2 3" key="1">
    <citation type="submission" date="2018-11" db="EMBL/GenBank/DDBJ databases">
        <authorList>
            <consortium name="Pathogen Informatics"/>
        </authorList>
    </citation>
    <scope>NUCLEOTIDE SEQUENCE [LARGE SCALE GENOMIC DNA]</scope>
</reference>
<evidence type="ECO:0000256" key="1">
    <source>
        <dbReference type="SAM" id="MobiDB-lite"/>
    </source>
</evidence>
<evidence type="ECO:0000313" key="4">
    <source>
        <dbReference type="WBParaSite" id="HPBE_0000225501-mRNA-1"/>
    </source>
</evidence>
<dbReference type="WBParaSite" id="HPBE_0000225501-mRNA-1">
    <property type="protein sequence ID" value="HPBE_0000225501-mRNA-1"/>
    <property type="gene ID" value="HPBE_0000225501"/>
</dbReference>
<dbReference type="EMBL" id="UZAH01003174">
    <property type="protein sequence ID" value="VDO23971.1"/>
    <property type="molecule type" value="Genomic_DNA"/>
</dbReference>
<feature type="region of interest" description="Disordered" evidence="1">
    <location>
        <begin position="66"/>
        <end position="90"/>
    </location>
</feature>
<evidence type="ECO:0000313" key="2">
    <source>
        <dbReference type="EMBL" id="VDO23971.1"/>
    </source>
</evidence>
<protein>
    <submittedName>
        <fullName evidence="2 4">Uncharacterized protein</fullName>
    </submittedName>
</protein>
<organism evidence="3 4">
    <name type="scientific">Heligmosomoides polygyrus</name>
    <name type="common">Parasitic roundworm</name>
    <dbReference type="NCBI Taxonomy" id="6339"/>
    <lineage>
        <taxon>Eukaryota</taxon>
        <taxon>Metazoa</taxon>
        <taxon>Ecdysozoa</taxon>
        <taxon>Nematoda</taxon>
        <taxon>Chromadorea</taxon>
        <taxon>Rhabditida</taxon>
        <taxon>Rhabditina</taxon>
        <taxon>Rhabditomorpha</taxon>
        <taxon>Strongyloidea</taxon>
        <taxon>Heligmosomidae</taxon>
        <taxon>Heligmosomoides</taxon>
    </lineage>
</organism>
<reference evidence="4" key="2">
    <citation type="submission" date="2019-09" db="UniProtKB">
        <authorList>
            <consortium name="WormBaseParasite"/>
        </authorList>
    </citation>
    <scope>IDENTIFICATION</scope>
</reference>
<proteinExistence type="predicted"/>
<keyword evidence="3" id="KW-1185">Reference proteome</keyword>
<accession>A0A183F7W3</accession>